<dbReference type="Gene3D" id="3.30.830.10">
    <property type="entry name" value="Metalloenzyme, LuxS/M16 peptidase-like"/>
    <property type="match status" value="4"/>
</dbReference>
<dbReference type="GO" id="GO:0046872">
    <property type="term" value="F:metal ion binding"/>
    <property type="evidence" value="ECO:0007669"/>
    <property type="project" value="UniProtKB-KW"/>
</dbReference>
<evidence type="ECO:0000256" key="7">
    <source>
        <dbReference type="ARBA" id="ARBA00022801"/>
    </source>
</evidence>
<comment type="caution">
    <text evidence="12">The sequence shown here is derived from an EMBL/GenBank/DDBJ whole genome shotgun (WGS) entry which is preliminary data.</text>
</comment>
<keyword evidence="13" id="KW-1185">Reference proteome</keyword>
<dbReference type="InterPro" id="IPR013578">
    <property type="entry name" value="Peptidase_M16C_assoc"/>
</dbReference>
<dbReference type="GO" id="GO:0005759">
    <property type="term" value="C:mitochondrial matrix"/>
    <property type="evidence" value="ECO:0007669"/>
    <property type="project" value="TreeGrafter"/>
</dbReference>
<keyword evidence="10" id="KW-0496">Mitochondrion</keyword>
<dbReference type="AlphaFoldDB" id="A0AAD4JR32"/>
<dbReference type="Pfam" id="PF05193">
    <property type="entry name" value="Peptidase_M16_C"/>
    <property type="match status" value="1"/>
</dbReference>
<keyword evidence="6" id="KW-0479">Metal-binding</keyword>
<dbReference type="FunFam" id="3.30.830.10:FF:000011">
    <property type="entry name" value="Presequence protease, mitochondrial"/>
    <property type="match status" value="1"/>
</dbReference>
<proteinExistence type="inferred from homology"/>
<evidence type="ECO:0000313" key="12">
    <source>
        <dbReference type="EMBL" id="KAH8355041.1"/>
    </source>
</evidence>
<dbReference type="FunFam" id="3.30.830.10:FF:000009">
    <property type="entry name" value="Presequence protease, mitochondrial"/>
    <property type="match status" value="1"/>
</dbReference>
<comment type="similarity">
    <text evidence="3">Belongs to the peptidase M16 family. PreP subfamily.</text>
</comment>
<evidence type="ECO:0000256" key="1">
    <source>
        <dbReference type="ARBA" id="ARBA00001947"/>
    </source>
</evidence>
<evidence type="ECO:0000256" key="5">
    <source>
        <dbReference type="ARBA" id="ARBA00022670"/>
    </source>
</evidence>
<dbReference type="InterPro" id="IPR011249">
    <property type="entry name" value="Metalloenz_LuxS/M16"/>
</dbReference>
<evidence type="ECO:0000256" key="6">
    <source>
        <dbReference type="ARBA" id="ARBA00022723"/>
    </source>
</evidence>
<comment type="cofactor">
    <cofactor evidence="1">
        <name>Zn(2+)</name>
        <dbReference type="ChEBI" id="CHEBI:29105"/>
    </cofactor>
</comment>
<dbReference type="SUPFAM" id="SSF63411">
    <property type="entry name" value="LuxS/MPP-like metallohydrolase"/>
    <property type="match status" value="4"/>
</dbReference>
<evidence type="ECO:0000256" key="2">
    <source>
        <dbReference type="ARBA" id="ARBA00004173"/>
    </source>
</evidence>
<dbReference type="Pfam" id="PF08367">
    <property type="entry name" value="M16C_assoc"/>
    <property type="match status" value="1"/>
</dbReference>
<evidence type="ECO:0000256" key="9">
    <source>
        <dbReference type="ARBA" id="ARBA00023049"/>
    </source>
</evidence>
<organism evidence="12 13">
    <name type="scientific">Drosophila rubida</name>
    <dbReference type="NCBI Taxonomy" id="30044"/>
    <lineage>
        <taxon>Eukaryota</taxon>
        <taxon>Metazoa</taxon>
        <taxon>Ecdysozoa</taxon>
        <taxon>Arthropoda</taxon>
        <taxon>Hexapoda</taxon>
        <taxon>Insecta</taxon>
        <taxon>Pterygota</taxon>
        <taxon>Neoptera</taxon>
        <taxon>Endopterygota</taxon>
        <taxon>Diptera</taxon>
        <taxon>Brachycera</taxon>
        <taxon>Muscomorpha</taxon>
        <taxon>Ephydroidea</taxon>
        <taxon>Drosophilidae</taxon>
        <taxon>Drosophila</taxon>
    </lineage>
</organism>
<keyword evidence="5" id="KW-0645">Protease</keyword>
<dbReference type="PANTHER" id="PTHR43016">
    <property type="entry name" value="PRESEQUENCE PROTEASE"/>
    <property type="match status" value="1"/>
</dbReference>
<dbReference type="InterPro" id="IPR055130">
    <property type="entry name" value="PreP_C"/>
</dbReference>
<dbReference type="Proteomes" id="UP001200034">
    <property type="component" value="Unassembled WGS sequence"/>
</dbReference>
<dbReference type="Pfam" id="PF22516">
    <property type="entry name" value="PreP_C"/>
    <property type="match status" value="1"/>
</dbReference>
<keyword evidence="7" id="KW-0378">Hydrolase</keyword>
<evidence type="ECO:0000256" key="8">
    <source>
        <dbReference type="ARBA" id="ARBA00022833"/>
    </source>
</evidence>
<name>A0AAD4JR32_9MUSC</name>
<comment type="subcellular location">
    <subcellularLocation>
        <location evidence="2">Mitochondrion</location>
    </subcellularLocation>
</comment>
<dbReference type="InterPro" id="IPR011765">
    <property type="entry name" value="Pept_M16_N"/>
</dbReference>
<dbReference type="InterPro" id="IPR007863">
    <property type="entry name" value="Peptidase_M16_C"/>
</dbReference>
<keyword evidence="9" id="KW-0482">Metalloprotease</keyword>
<sequence>MPYVLAGENYRYKEGRVYKGFKCERIEPIPDYELVSCTLRHLGTGTEFWYLDCNDIQNVFSIHFRTKPLDSTGLPHVLEHLVLCGSKKWPVRDLFYKMSTRSVANFMNAMTGPDYTMYPFSSKNEADFRNLMHVYLDAVFRPNLFYMDFLQEGWRLEYKDIHDQDSDIVIKGVVYNEMIGSYADNSRFFKQKMLNYILPSHAYGHIAPGTQLEIPKLTLEDLVKYHSQYYHPSNARIFCYGSFDLEKTLEFVDKEYLSHYEHIDTSFSRTPSEERWSQPRLACIQGRPDSSISLDHQNRVGIGLLMCDITDIQENFELKVLSELLIRGPNSPFYKTMIEPNISGGYTKWTGYLPNCKDTYFNVGLQDFADDDVELFEALFTDAIHRVSAEGFDAKHVEAILCTQELLRKQESECKRLLYRSTVLWNHDGDVVSNLKVSDMFATLRNRLNENPMYLEQKLEKYFIKNQHKLTLIMRPNELHEIERQHAEAELIVKKLEKTSDEDFEKIYENGLKLESLQKASQDIELLPCLSINDLQQPLPRPKIIELTLRGVPTLISQEPLAGLTYLKLMFNTTGLSLNDSMLLPLFCSVFSEMGTANYDYRQFDNVVRSRMARVESTVKVVESLTDSKSYRLEILMKTFTLDKKVYDMLRVCEELLLNFQMDDTDHLTMLITNYITKLTLDVGKIGHLHAIMASSALVTNAARLKSLMTGVDHIVYMKKFVQENSIEVIRDTLKRIGLNIFNRSNLRVAINTSEKNVSCILGDYARFLTHLPKTQQTINTNENFLLEPSSRYYNLDIPLSFCAKTFHAVPYMHEDHPALRVLAKYLTSKYLWPEVREKNGAYGAGARIGFEGLFSLHSYRDPNAAKTMELFDKTYDWLQTYSRQLDQQALFEAKLAVLQLVDWPISPGEVSIDSFVLGATHNIYLQYRSRLLAVTLDEVKTVIEKYFRNDPKHFGKCILGPNTDEMKVEEKPKKFSVISEL</sequence>
<evidence type="ECO:0000259" key="11">
    <source>
        <dbReference type="SMART" id="SM01264"/>
    </source>
</evidence>
<dbReference type="SMART" id="SM01264">
    <property type="entry name" value="M16C_associated"/>
    <property type="match status" value="1"/>
</dbReference>
<accession>A0AAD4JR32</accession>
<dbReference type="GO" id="GO:0016485">
    <property type="term" value="P:protein processing"/>
    <property type="evidence" value="ECO:0007669"/>
    <property type="project" value="TreeGrafter"/>
</dbReference>
<protein>
    <recommendedName>
        <fullName evidence="4">Presequence protease, mitochondrial</fullName>
    </recommendedName>
</protein>
<evidence type="ECO:0000256" key="4">
    <source>
        <dbReference type="ARBA" id="ARBA00020167"/>
    </source>
</evidence>
<gene>
    <name evidence="12" type="ORF">KR093_004217</name>
</gene>
<dbReference type="EMBL" id="JAJJHW010003889">
    <property type="protein sequence ID" value="KAH8355041.1"/>
    <property type="molecule type" value="Genomic_DNA"/>
</dbReference>
<keyword evidence="8" id="KW-0862">Zinc</keyword>
<dbReference type="Pfam" id="PF00675">
    <property type="entry name" value="Peptidase_M16"/>
    <property type="match status" value="1"/>
</dbReference>
<evidence type="ECO:0000256" key="3">
    <source>
        <dbReference type="ARBA" id="ARBA00007575"/>
    </source>
</evidence>
<feature type="domain" description="Peptidase M16C associated" evidence="11">
    <location>
        <begin position="474"/>
        <end position="721"/>
    </location>
</feature>
<dbReference type="PANTHER" id="PTHR43016:SF13">
    <property type="entry name" value="PRESEQUENCE PROTEASE, MITOCHONDRIAL"/>
    <property type="match status" value="1"/>
</dbReference>
<evidence type="ECO:0000313" key="13">
    <source>
        <dbReference type="Proteomes" id="UP001200034"/>
    </source>
</evidence>
<dbReference type="GO" id="GO:0004222">
    <property type="term" value="F:metalloendopeptidase activity"/>
    <property type="evidence" value="ECO:0007669"/>
    <property type="project" value="TreeGrafter"/>
</dbReference>
<evidence type="ECO:0000256" key="10">
    <source>
        <dbReference type="ARBA" id="ARBA00023128"/>
    </source>
</evidence>
<reference evidence="12" key="1">
    <citation type="journal article" date="2021" name="Mol. Ecol. Resour.">
        <title>Phylogenomic analyses of the genus Drosophila reveals genomic signals of climate adaptation.</title>
        <authorList>
            <person name="Li F."/>
            <person name="Rane R.V."/>
            <person name="Luria V."/>
            <person name="Xiong Z."/>
            <person name="Chen J."/>
            <person name="Li Z."/>
            <person name="Catullo R.A."/>
            <person name="Griffin P.C."/>
            <person name="Schiffer M."/>
            <person name="Pearce S."/>
            <person name="Lee S.F."/>
            <person name="McElroy K."/>
            <person name="Stocker A."/>
            <person name="Shirriffs J."/>
            <person name="Cockerell F."/>
            <person name="Coppin C."/>
            <person name="Sgro C.M."/>
            <person name="Karger A."/>
            <person name="Cain J.W."/>
            <person name="Weber J.A."/>
            <person name="Santpere G."/>
            <person name="Kirschner M.W."/>
            <person name="Hoffmann A.A."/>
            <person name="Oakeshott J.G."/>
            <person name="Zhang G."/>
        </authorList>
    </citation>
    <scope>NUCLEOTIDE SEQUENCE</scope>
    <source>
        <strain evidence="12">BGI-SZ-2011g</strain>
    </source>
</reference>